<dbReference type="InterPro" id="IPR027417">
    <property type="entry name" value="P-loop_NTPase"/>
</dbReference>
<gene>
    <name evidence="4 5" type="primary">LOC108072580</name>
</gene>
<dbReference type="GeneID" id="108072580"/>
<sequence>MGNVCSSGQKKKKDKDSGSEKSDDSPPYQEADKKDLISSESNAGDEKRAPLAAVEALPDVTPLPEANGNQLQDQQNHQPPTALGKANGAEKDSNTTTPQGAQAPSDVANANPAAGNLSVLQGKPPPGRKIERDKKIVVYILADNSTEYKKHKRVVHSLYKHFKSKCQSRGFDFIIADVHDSEPETEPGNGNAKKDFSRLQEVKRWTQTPLEAQGGHEEAANCLSEITRHSAGAYIVPVLFLGATLGTPMLPLTIESQDFTSVLGTASETERLLLEKWYTIDNSYQPMCHRLHAQQVDPYSGQANGELNELLAVLLRLFSEDVKDSYLTTVVEQEINNTVLMSQELAKRCIWIQTGQVARAPENSSQLELEVQRRISRVYSKLKSQLCEKNLIRLLPTMSILDEELSAVIESLLDKALAGIFEEHQLKSSIPYNTLGVDRVLLEELQLVGHYSKLLAQNSANFDIMNDVKRYIRDSTVQPLVVSGARGSGKSVLVSKIMENVHRWKPEAQLILRYANLSARSSDLTSLLGSMANQMSVLETGHQCQVPHTLEAYAGVIREILDRQQRFFVLIIDGVDELQRDETLDWLPLQLGSAKLILTVSELAEEGEDGADSTAGGDGFDMLAALAQLGIPQRCFLRVRQFTERQWHDILSSGGGDFYAANGALKLPDEWKTLHGKTPYHAKSLWWLAWLGHVAQPISEIGEISGRILQVLESKFATDHVELLLLIVRLSPWGIRESDCLGVFQKMTQVEAQVAFKIWSKFCWLMGPMLLGLKNIRIADRSFGRAVLARYAQKQWLVHEALRDYFDRQDSEFKGSQGVNTYNYQKYLKLPYHHFCAVIEDKPAPHKIDILFNCFYFTDLQWIANKVHATGPDHLLHDILQAVWLAKSGGDDSTSEYVHIHFLKRFLEHYLHELSYDGQQFYTLMKYYLKTSFRESPELKDDEKIRSWWECTNELEFAFLEILNADLDAENGNGTDGAPATGNGEGEAPSATSTVKGYDVLMNLPQPGCYVASLSTERAEICIWDVKNCCRIRELQGIQQPTAMCPVGSYEAAVLCRREIRVINLDEGKFKVTLKGVMNQKMPYFGLHDQNHLVCLSRNRMYVNLMNLESGDCVTTFKAGEDRFLNSLLVSGDGRILVCGDETQKPFPLLVWHLSQRKLLYDLRIPHHDFLTSLSAITHEGSYVCVVAKELNEPTTPNFIVVYDLQSGTLFKKWKPSCNTVSLAISQVNACVIAGLEDAKILIWDLVTGNCKSTLIGHNAPVTFLKLDPLGKVLLSYDKEGRDSAIRMWELNSAKSLAVFKPPAQVSTSEILPNGAFVVLALKDRNSLLTLALKNYGSGTGDTLEDDCGGTLYGNPDNQHKVFDLSN</sequence>
<reference evidence="4 5" key="1">
    <citation type="submission" date="2025-04" db="UniProtKB">
        <authorList>
            <consortium name="RefSeq"/>
        </authorList>
    </citation>
    <scope>IDENTIFICATION</scope>
    <source>
        <strain evidence="3">14028-0561.14</strain>
    </source>
</reference>
<feature type="compositionally biased region" description="Polar residues" evidence="1">
    <location>
        <begin position="67"/>
        <end position="79"/>
    </location>
</feature>
<dbReference type="Gene3D" id="2.130.10.10">
    <property type="entry name" value="YVTN repeat-like/Quinoprotein amine dehydrogenase"/>
    <property type="match status" value="2"/>
</dbReference>
<dbReference type="InterPro" id="IPR001680">
    <property type="entry name" value="WD40_rpt"/>
</dbReference>
<evidence type="ECO:0000256" key="1">
    <source>
        <dbReference type="SAM" id="MobiDB-lite"/>
    </source>
</evidence>
<dbReference type="Pfam" id="PF00400">
    <property type="entry name" value="WD40"/>
    <property type="match status" value="1"/>
</dbReference>
<dbReference type="InterPro" id="IPR052752">
    <property type="entry name" value="NACHT-WD_repeat"/>
</dbReference>
<name>A0A6P4I615_DROKI</name>
<dbReference type="InterPro" id="IPR007111">
    <property type="entry name" value="NACHT_NTPase"/>
</dbReference>
<organism evidence="3 4">
    <name type="scientific">Drosophila kikkawai</name>
    <name type="common">Fruit fly</name>
    <dbReference type="NCBI Taxonomy" id="30033"/>
    <lineage>
        <taxon>Eukaryota</taxon>
        <taxon>Metazoa</taxon>
        <taxon>Ecdysozoa</taxon>
        <taxon>Arthropoda</taxon>
        <taxon>Hexapoda</taxon>
        <taxon>Insecta</taxon>
        <taxon>Pterygota</taxon>
        <taxon>Neoptera</taxon>
        <taxon>Endopterygota</taxon>
        <taxon>Diptera</taxon>
        <taxon>Brachycera</taxon>
        <taxon>Muscomorpha</taxon>
        <taxon>Ephydroidea</taxon>
        <taxon>Drosophilidae</taxon>
        <taxon>Drosophila</taxon>
        <taxon>Sophophora</taxon>
    </lineage>
</organism>
<dbReference type="RefSeq" id="XP_017019274.1">
    <property type="nucleotide sequence ID" value="XM_017163785.1"/>
</dbReference>
<dbReference type="PROSITE" id="PS50837">
    <property type="entry name" value="NACHT"/>
    <property type="match status" value="1"/>
</dbReference>
<evidence type="ECO:0000313" key="4">
    <source>
        <dbReference type="RefSeq" id="XP_017019274.1"/>
    </source>
</evidence>
<dbReference type="InterPro" id="IPR036322">
    <property type="entry name" value="WD40_repeat_dom_sf"/>
</dbReference>
<evidence type="ECO:0000313" key="5">
    <source>
        <dbReference type="RefSeq" id="XP_017019275.1"/>
    </source>
</evidence>
<keyword evidence="3" id="KW-1185">Reference proteome</keyword>
<evidence type="ECO:0000259" key="2">
    <source>
        <dbReference type="PROSITE" id="PS50837"/>
    </source>
</evidence>
<dbReference type="PANTHER" id="PTHR19871">
    <property type="entry name" value="BETA TRANSDUCIN-RELATED PROTEIN"/>
    <property type="match status" value="1"/>
</dbReference>
<accession>A0A6P4I615</accession>
<feature type="compositionally biased region" description="Basic and acidic residues" evidence="1">
    <location>
        <begin position="14"/>
        <end position="37"/>
    </location>
</feature>
<dbReference type="Proteomes" id="UP001652661">
    <property type="component" value="Chromosome 2L"/>
</dbReference>
<reference evidence="3" key="2">
    <citation type="submission" date="2025-05" db="UniProtKB">
        <authorList>
            <consortium name="RefSeq"/>
        </authorList>
    </citation>
    <scope>NUCLEOTIDE SEQUENCE [LARGE SCALE GENOMIC DNA]</scope>
    <source>
        <strain evidence="3">14028-0561.14</strain>
    </source>
</reference>
<dbReference type="PANTHER" id="PTHR19871:SF37">
    <property type="entry name" value="GH25853P"/>
    <property type="match status" value="1"/>
</dbReference>
<dbReference type="OrthoDB" id="6134417at2759"/>
<proteinExistence type="predicted"/>
<feature type="domain" description="NACHT" evidence="2">
    <location>
        <begin position="478"/>
        <end position="582"/>
    </location>
</feature>
<dbReference type="SUPFAM" id="SSF52540">
    <property type="entry name" value="P-loop containing nucleoside triphosphate hydrolases"/>
    <property type="match status" value="1"/>
</dbReference>
<dbReference type="Gene3D" id="3.40.50.300">
    <property type="entry name" value="P-loop containing nucleotide triphosphate hydrolases"/>
    <property type="match status" value="1"/>
</dbReference>
<dbReference type="RefSeq" id="XP_017019275.1">
    <property type="nucleotide sequence ID" value="XM_017163786.1"/>
</dbReference>
<dbReference type="Pfam" id="PF05729">
    <property type="entry name" value="NACHT"/>
    <property type="match status" value="1"/>
</dbReference>
<evidence type="ECO:0000313" key="3">
    <source>
        <dbReference type="Proteomes" id="UP001652661"/>
    </source>
</evidence>
<dbReference type="SUPFAM" id="SSF50978">
    <property type="entry name" value="WD40 repeat-like"/>
    <property type="match status" value="1"/>
</dbReference>
<feature type="region of interest" description="Disordered" evidence="1">
    <location>
        <begin position="971"/>
        <end position="991"/>
    </location>
</feature>
<feature type="region of interest" description="Disordered" evidence="1">
    <location>
        <begin position="1"/>
        <end position="129"/>
    </location>
</feature>
<dbReference type="SMART" id="SM00320">
    <property type="entry name" value="WD40"/>
    <property type="match status" value="3"/>
</dbReference>
<protein>
    <submittedName>
        <fullName evidence="4 5">Uncharacterized protein LOC108072580</fullName>
    </submittedName>
</protein>
<dbReference type="InterPro" id="IPR015943">
    <property type="entry name" value="WD40/YVTN_repeat-like_dom_sf"/>
</dbReference>